<dbReference type="STRING" id="1798542.A3F54_04405"/>
<proteinExistence type="predicted"/>
<sequence length="281" mass="32264">MIRKFFIFLLRILTKFVFYATIFAVLFVFLKIYLQQPEFRVKGFPMKKIMLSLVSAMVFSFLSCAVIFAQEAKFNLDGLSGELGFLNTWKFHKDGSEDFLMQVDAALMYPLLSRFLYVRGFMNYMTPLTGEDEFIEAQVGPVFAFLEDLPELCAVWGASFGFSNRDKWRVSLYTDAIMEVFITRVHLLYFFDFGGEIDFWRMRSQASILLGSFEVGGVFMIDRQGGGFGPIVSANIRGVTFEVAGLYDLHFPTPLSEPLDAPEYSDIYESWFLRFGVRGAF</sequence>
<dbReference type="Proteomes" id="UP000176952">
    <property type="component" value="Unassembled WGS sequence"/>
</dbReference>
<reference evidence="2 3" key="1">
    <citation type="journal article" date="2016" name="Nat. Commun.">
        <title>Thousands of microbial genomes shed light on interconnected biogeochemical processes in an aquifer system.</title>
        <authorList>
            <person name="Anantharaman K."/>
            <person name="Brown C.T."/>
            <person name="Hug L.A."/>
            <person name="Sharon I."/>
            <person name="Castelle C.J."/>
            <person name="Probst A.J."/>
            <person name="Thomas B.C."/>
            <person name="Singh A."/>
            <person name="Wilkins M.J."/>
            <person name="Karaoz U."/>
            <person name="Brodie E.L."/>
            <person name="Williams K.H."/>
            <person name="Hubbard S.S."/>
            <person name="Banfield J.F."/>
        </authorList>
    </citation>
    <scope>NUCLEOTIDE SEQUENCE [LARGE SCALE GENOMIC DNA]</scope>
</reference>
<feature type="transmembrane region" description="Helical" evidence="1">
    <location>
        <begin position="49"/>
        <end position="69"/>
    </location>
</feature>
<keyword evidence="1" id="KW-1133">Transmembrane helix</keyword>
<evidence type="ECO:0000256" key="1">
    <source>
        <dbReference type="SAM" id="Phobius"/>
    </source>
</evidence>
<dbReference type="EMBL" id="MHKD01000004">
    <property type="protein sequence ID" value="OGY85138.1"/>
    <property type="molecule type" value="Genomic_DNA"/>
</dbReference>
<name>A0A1G2B7E5_9BACT</name>
<organism evidence="2 3">
    <name type="scientific">Candidatus Kerfeldbacteria bacterium RIFCSPHIGHO2_12_FULL_48_17</name>
    <dbReference type="NCBI Taxonomy" id="1798542"/>
    <lineage>
        <taxon>Bacteria</taxon>
        <taxon>Candidatus Kerfeldiibacteriota</taxon>
    </lineage>
</organism>
<evidence type="ECO:0000313" key="3">
    <source>
        <dbReference type="Proteomes" id="UP000176952"/>
    </source>
</evidence>
<comment type="caution">
    <text evidence="2">The sequence shown here is derived from an EMBL/GenBank/DDBJ whole genome shotgun (WGS) entry which is preliminary data.</text>
</comment>
<accession>A0A1G2B7E5</accession>
<keyword evidence="1" id="KW-0472">Membrane</keyword>
<evidence type="ECO:0000313" key="2">
    <source>
        <dbReference type="EMBL" id="OGY85138.1"/>
    </source>
</evidence>
<dbReference type="AlphaFoldDB" id="A0A1G2B7E5"/>
<keyword evidence="1" id="KW-0812">Transmembrane</keyword>
<feature type="transmembrane region" description="Helical" evidence="1">
    <location>
        <begin position="6"/>
        <end position="29"/>
    </location>
</feature>
<protein>
    <submittedName>
        <fullName evidence="2">Uncharacterized protein</fullName>
    </submittedName>
</protein>
<gene>
    <name evidence="2" type="ORF">A3F54_04405</name>
</gene>